<organism evidence="2 3">
    <name type="scientific">Sphingomonas leidyi</name>
    <dbReference type="NCBI Taxonomy" id="68569"/>
    <lineage>
        <taxon>Bacteria</taxon>
        <taxon>Pseudomonadati</taxon>
        <taxon>Pseudomonadota</taxon>
        <taxon>Alphaproteobacteria</taxon>
        <taxon>Sphingomonadales</taxon>
        <taxon>Sphingomonadaceae</taxon>
        <taxon>Sphingomonas</taxon>
    </lineage>
</organism>
<evidence type="ECO:0000256" key="1">
    <source>
        <dbReference type="SAM" id="SignalP"/>
    </source>
</evidence>
<keyword evidence="3" id="KW-1185">Reference proteome</keyword>
<protein>
    <submittedName>
        <fullName evidence="2">Uncharacterized protein</fullName>
    </submittedName>
</protein>
<dbReference type="Proteomes" id="UP000564677">
    <property type="component" value="Unassembled WGS sequence"/>
</dbReference>
<reference evidence="2 3" key="1">
    <citation type="submission" date="2020-03" db="EMBL/GenBank/DDBJ databases">
        <title>Genomic Encyclopedia of Type Strains, Phase IV (KMG-IV): sequencing the most valuable type-strain genomes for metagenomic binning, comparative biology and taxonomic classification.</title>
        <authorList>
            <person name="Goeker M."/>
        </authorList>
    </citation>
    <scope>NUCLEOTIDE SEQUENCE [LARGE SCALE GENOMIC DNA]</scope>
    <source>
        <strain evidence="2 3">DSM 4733</strain>
    </source>
</reference>
<dbReference type="RefSeq" id="WP_167300587.1">
    <property type="nucleotide sequence ID" value="NZ_CP170557.1"/>
</dbReference>
<gene>
    <name evidence="2" type="ORF">FHR20_003187</name>
</gene>
<evidence type="ECO:0000313" key="2">
    <source>
        <dbReference type="EMBL" id="NIJ66214.1"/>
    </source>
</evidence>
<comment type="caution">
    <text evidence="2">The sequence shown here is derived from an EMBL/GenBank/DDBJ whole genome shotgun (WGS) entry which is preliminary data.</text>
</comment>
<feature type="chain" id="PRO_5031383668" evidence="1">
    <location>
        <begin position="19"/>
        <end position="104"/>
    </location>
</feature>
<feature type="signal peptide" evidence="1">
    <location>
        <begin position="1"/>
        <end position="18"/>
    </location>
</feature>
<accession>A0A7X5V1J8</accession>
<dbReference type="EMBL" id="JAASQV010000003">
    <property type="protein sequence ID" value="NIJ66214.1"/>
    <property type="molecule type" value="Genomic_DNA"/>
</dbReference>
<sequence length="104" mass="10607">MNKLLIAALLALPGTALAQTAPAPAPAPTAPAAAAKFTLDTPIQEIVADAQGKAAIDKNLPGLIGLPQYDMFKGLSLNQLKAYSDGKLTDEILAKTAADLAAIK</sequence>
<name>A0A7X5V1J8_9SPHN</name>
<keyword evidence="1" id="KW-0732">Signal</keyword>
<proteinExistence type="predicted"/>
<dbReference type="AlphaFoldDB" id="A0A7X5V1J8"/>
<evidence type="ECO:0000313" key="3">
    <source>
        <dbReference type="Proteomes" id="UP000564677"/>
    </source>
</evidence>